<protein>
    <submittedName>
        <fullName evidence="1">Uncharacterized protein</fullName>
    </submittedName>
</protein>
<gene>
    <name evidence="1" type="ORF">ICC18_08650</name>
</gene>
<dbReference type="AlphaFoldDB" id="A0A926KN56"/>
<evidence type="ECO:0000313" key="1">
    <source>
        <dbReference type="EMBL" id="MBD0380178.1"/>
    </source>
</evidence>
<name>A0A926KN56_9BACL</name>
<accession>A0A926KN56</accession>
<dbReference type="InterPro" id="IPR056510">
    <property type="entry name" value="WapI"/>
</dbReference>
<organism evidence="1 2">
    <name type="scientific">Paenibacillus sedimenti</name>
    <dbReference type="NCBI Taxonomy" id="2770274"/>
    <lineage>
        <taxon>Bacteria</taxon>
        <taxon>Bacillati</taxon>
        <taxon>Bacillota</taxon>
        <taxon>Bacilli</taxon>
        <taxon>Bacillales</taxon>
        <taxon>Paenibacillaceae</taxon>
        <taxon>Paenibacillus</taxon>
    </lineage>
</organism>
<dbReference type="Proteomes" id="UP000650466">
    <property type="component" value="Unassembled WGS sequence"/>
</dbReference>
<dbReference type="Pfam" id="PF24716">
    <property type="entry name" value="WapI"/>
    <property type="match status" value="1"/>
</dbReference>
<reference evidence="1" key="1">
    <citation type="submission" date="2020-09" db="EMBL/GenBank/DDBJ databases">
        <title>Draft Genome Sequence of Paenibacillus sp. WST5.</title>
        <authorList>
            <person name="Bao Z."/>
        </authorList>
    </citation>
    <scope>NUCLEOTIDE SEQUENCE</scope>
    <source>
        <strain evidence="1">WST5</strain>
    </source>
</reference>
<keyword evidence="2" id="KW-1185">Reference proteome</keyword>
<dbReference type="RefSeq" id="WP_188174003.1">
    <property type="nucleotide sequence ID" value="NZ_JACVVD010000003.1"/>
</dbReference>
<evidence type="ECO:0000313" key="2">
    <source>
        <dbReference type="Proteomes" id="UP000650466"/>
    </source>
</evidence>
<dbReference type="EMBL" id="JACVVD010000003">
    <property type="protein sequence ID" value="MBD0380178.1"/>
    <property type="molecule type" value="Genomic_DNA"/>
</dbReference>
<proteinExistence type="predicted"/>
<sequence length="168" mass="20223">MPTIWNKEKNVFLSIDLLNNAKVDIQVDRPDFMNWVPFKFTLDLYNETYYLPINEYSPTFNVWEIEKIINGLEEIIYAMNTNTLDNPNEDRFKPFEHFCSEVYFEIKVFETLETDLINIEIWLTMAEFTNGDISDYNKGFRFIVHLKVLEEFLNGLKKQYKLIRNEHI</sequence>
<comment type="caution">
    <text evidence="1">The sequence shown here is derived from an EMBL/GenBank/DDBJ whole genome shotgun (WGS) entry which is preliminary data.</text>
</comment>